<dbReference type="PROSITE" id="PS00107">
    <property type="entry name" value="PROTEIN_KINASE_ATP"/>
    <property type="match status" value="1"/>
</dbReference>
<dbReference type="InterPro" id="IPR011009">
    <property type="entry name" value="Kinase-like_dom_sf"/>
</dbReference>
<keyword evidence="2" id="KW-0217">Developmental protein</keyword>
<dbReference type="GO" id="GO:0007283">
    <property type="term" value="P:spermatogenesis"/>
    <property type="evidence" value="ECO:0007669"/>
    <property type="project" value="UniProtKB-KW"/>
</dbReference>
<keyword evidence="5 11" id="KW-0547">Nucleotide-binding</keyword>
<comment type="similarity">
    <text evidence="12">Belongs to the protein kinase superfamily.</text>
</comment>
<keyword evidence="7 11" id="KW-0067">ATP-binding</keyword>
<evidence type="ECO:0000256" key="9">
    <source>
        <dbReference type="ARBA" id="ARBA00022843"/>
    </source>
</evidence>
<comment type="caution">
    <text evidence="14">The sequence shown here is derived from an EMBL/GenBank/DDBJ whole genome shotgun (WGS) entry which is preliminary data.</text>
</comment>
<dbReference type="PROSITE" id="PS00108">
    <property type="entry name" value="PROTEIN_KINASE_ST"/>
    <property type="match status" value="1"/>
</dbReference>
<evidence type="ECO:0000256" key="7">
    <source>
        <dbReference type="ARBA" id="ARBA00022840"/>
    </source>
</evidence>
<dbReference type="GO" id="GO:0035556">
    <property type="term" value="P:intracellular signal transduction"/>
    <property type="evidence" value="ECO:0007669"/>
    <property type="project" value="TreeGrafter"/>
</dbReference>
<feature type="binding site" evidence="11">
    <location>
        <position position="59"/>
    </location>
    <ligand>
        <name>ATP</name>
        <dbReference type="ChEBI" id="CHEBI:30616"/>
    </ligand>
</feature>
<reference evidence="14 15" key="1">
    <citation type="journal article" date="2024" name="Insects">
        <title>An Improved Chromosome-Level Genome Assembly of the Firefly Pyrocoelia pectoralis.</title>
        <authorList>
            <person name="Fu X."/>
            <person name="Meyer-Rochow V.B."/>
            <person name="Ballantyne L."/>
            <person name="Zhu X."/>
        </authorList>
    </citation>
    <scope>NUCLEOTIDE SEQUENCE [LARGE SCALE GENOMIC DNA]</scope>
    <source>
        <strain evidence="14">XCY_ONT2</strain>
    </source>
</reference>
<dbReference type="GO" id="GO:0030154">
    <property type="term" value="P:cell differentiation"/>
    <property type="evidence" value="ECO:0007669"/>
    <property type="project" value="UniProtKB-KW"/>
</dbReference>
<keyword evidence="12" id="KW-0723">Serine/threonine-protein kinase</keyword>
<dbReference type="EMBL" id="JAVRBK010000004">
    <property type="protein sequence ID" value="KAK5645017.1"/>
    <property type="molecule type" value="Genomic_DNA"/>
</dbReference>
<evidence type="ECO:0000313" key="15">
    <source>
        <dbReference type="Proteomes" id="UP001329430"/>
    </source>
</evidence>
<evidence type="ECO:0000256" key="1">
    <source>
        <dbReference type="ARBA" id="ARBA00001946"/>
    </source>
</evidence>
<dbReference type="InterPro" id="IPR008271">
    <property type="entry name" value="Ser/Thr_kinase_AS"/>
</dbReference>
<keyword evidence="8" id="KW-0460">Magnesium</keyword>
<keyword evidence="3" id="KW-0597">Phosphoprotein</keyword>
<dbReference type="PIRSF" id="PIRSF000654">
    <property type="entry name" value="Integrin-linked_kinase"/>
    <property type="match status" value="1"/>
</dbReference>
<dbReference type="Gene3D" id="1.10.510.10">
    <property type="entry name" value="Transferase(Phosphotransferase) domain 1"/>
    <property type="match status" value="1"/>
</dbReference>
<dbReference type="InterPro" id="IPR000719">
    <property type="entry name" value="Prot_kinase_dom"/>
</dbReference>
<keyword evidence="9" id="KW-0832">Ubl conjugation</keyword>
<evidence type="ECO:0000256" key="4">
    <source>
        <dbReference type="ARBA" id="ARBA00022723"/>
    </source>
</evidence>
<sequence length="320" mass="36762">MSLSRNYKIINRNNETSENVKCLKQLGYIIGKKIGEGAYSKVCVALFTHNGVRTKIACKIINKKNVHSDLMKKFLPREISIISMIDHPNIINILNILEINKVVYMFMEHCKNGDLLEYIRTHGELSERRTKHFFRQTVDAVQYLHNQNIAHRDLKCENIFLTQNNTVKLGDFGFARKSIDDNTGKKLLSNTYCGSAAYAAPEVLQGIPYDPKMYDVWSTGCILFIMLFASMPYDDSNVRQMLKNQREKSACLTVRCTFDDVSPSLIDLFNNILEPDASKRYTITEIASSKWLQELYCNSCIHVLSSLACNDKKLKRIYNE</sequence>
<dbReference type="GO" id="GO:0000226">
    <property type="term" value="P:microtubule cytoskeleton organization"/>
    <property type="evidence" value="ECO:0007669"/>
    <property type="project" value="TreeGrafter"/>
</dbReference>
<evidence type="ECO:0000256" key="5">
    <source>
        <dbReference type="ARBA" id="ARBA00022741"/>
    </source>
</evidence>
<keyword evidence="12" id="KW-0808">Transferase</keyword>
<dbReference type="FunFam" id="1.10.510.10:FF:000658">
    <property type="entry name" value="Protein CBG12184"/>
    <property type="match status" value="1"/>
</dbReference>
<evidence type="ECO:0000259" key="13">
    <source>
        <dbReference type="PROSITE" id="PS50011"/>
    </source>
</evidence>
<evidence type="ECO:0000256" key="11">
    <source>
        <dbReference type="PROSITE-ProRule" id="PRU10141"/>
    </source>
</evidence>
<dbReference type="GO" id="GO:0000287">
    <property type="term" value="F:magnesium ion binding"/>
    <property type="evidence" value="ECO:0007669"/>
    <property type="project" value="UniProtKB-ARBA"/>
</dbReference>
<dbReference type="PANTHER" id="PTHR24346:SF102">
    <property type="entry name" value="TESTIS-SPECIFIC SERINE_THREONINE-PROTEIN KINASE 1"/>
    <property type="match status" value="1"/>
</dbReference>
<evidence type="ECO:0000256" key="2">
    <source>
        <dbReference type="ARBA" id="ARBA00022473"/>
    </source>
</evidence>
<organism evidence="14 15">
    <name type="scientific">Pyrocoelia pectoralis</name>
    <dbReference type="NCBI Taxonomy" id="417401"/>
    <lineage>
        <taxon>Eukaryota</taxon>
        <taxon>Metazoa</taxon>
        <taxon>Ecdysozoa</taxon>
        <taxon>Arthropoda</taxon>
        <taxon>Hexapoda</taxon>
        <taxon>Insecta</taxon>
        <taxon>Pterygota</taxon>
        <taxon>Neoptera</taxon>
        <taxon>Endopterygota</taxon>
        <taxon>Coleoptera</taxon>
        <taxon>Polyphaga</taxon>
        <taxon>Elateriformia</taxon>
        <taxon>Elateroidea</taxon>
        <taxon>Lampyridae</taxon>
        <taxon>Lampyrinae</taxon>
        <taxon>Pyrocoelia</taxon>
    </lineage>
</organism>
<evidence type="ECO:0000256" key="8">
    <source>
        <dbReference type="ARBA" id="ARBA00022842"/>
    </source>
</evidence>
<dbReference type="Proteomes" id="UP001329430">
    <property type="component" value="Chromosome 4"/>
</dbReference>
<protein>
    <recommendedName>
        <fullName evidence="13">Protein kinase domain-containing protein</fullName>
    </recommendedName>
</protein>
<dbReference type="AlphaFoldDB" id="A0AAN7ZI99"/>
<accession>A0AAN7ZI99</accession>
<keyword evidence="6" id="KW-0221">Differentiation</keyword>
<gene>
    <name evidence="14" type="ORF">RI129_006317</name>
</gene>
<evidence type="ECO:0000256" key="10">
    <source>
        <dbReference type="ARBA" id="ARBA00022871"/>
    </source>
</evidence>
<keyword evidence="10" id="KW-0744">Spermatogenesis</keyword>
<dbReference type="SUPFAM" id="SSF56112">
    <property type="entry name" value="Protein kinase-like (PK-like)"/>
    <property type="match status" value="1"/>
</dbReference>
<dbReference type="SMART" id="SM00220">
    <property type="entry name" value="S_TKc"/>
    <property type="match status" value="1"/>
</dbReference>
<comment type="cofactor">
    <cofactor evidence="1">
        <name>Mg(2+)</name>
        <dbReference type="ChEBI" id="CHEBI:18420"/>
    </cofactor>
</comment>
<dbReference type="GO" id="GO:0005737">
    <property type="term" value="C:cytoplasm"/>
    <property type="evidence" value="ECO:0007669"/>
    <property type="project" value="TreeGrafter"/>
</dbReference>
<evidence type="ECO:0000256" key="6">
    <source>
        <dbReference type="ARBA" id="ARBA00022782"/>
    </source>
</evidence>
<dbReference type="GO" id="GO:0005524">
    <property type="term" value="F:ATP binding"/>
    <property type="evidence" value="ECO:0007669"/>
    <property type="project" value="UniProtKB-UniRule"/>
</dbReference>
<evidence type="ECO:0000256" key="12">
    <source>
        <dbReference type="RuleBase" id="RU000304"/>
    </source>
</evidence>
<keyword evidence="15" id="KW-1185">Reference proteome</keyword>
<dbReference type="GO" id="GO:0050321">
    <property type="term" value="F:tau-protein kinase activity"/>
    <property type="evidence" value="ECO:0007669"/>
    <property type="project" value="TreeGrafter"/>
</dbReference>
<keyword evidence="4" id="KW-0479">Metal-binding</keyword>
<feature type="domain" description="Protein kinase" evidence="13">
    <location>
        <begin position="28"/>
        <end position="292"/>
    </location>
</feature>
<name>A0AAN7ZI99_9COLE</name>
<dbReference type="PROSITE" id="PS50011">
    <property type="entry name" value="PROTEIN_KINASE_DOM"/>
    <property type="match status" value="1"/>
</dbReference>
<keyword evidence="12" id="KW-0418">Kinase</keyword>
<dbReference type="PANTHER" id="PTHR24346">
    <property type="entry name" value="MAP/MICROTUBULE AFFINITY-REGULATING KINASE"/>
    <property type="match status" value="1"/>
</dbReference>
<dbReference type="InterPro" id="IPR017441">
    <property type="entry name" value="Protein_kinase_ATP_BS"/>
</dbReference>
<evidence type="ECO:0000313" key="14">
    <source>
        <dbReference type="EMBL" id="KAK5645017.1"/>
    </source>
</evidence>
<evidence type="ECO:0000256" key="3">
    <source>
        <dbReference type="ARBA" id="ARBA00022553"/>
    </source>
</evidence>
<proteinExistence type="inferred from homology"/>
<dbReference type="Pfam" id="PF00069">
    <property type="entry name" value="Pkinase"/>
    <property type="match status" value="1"/>
</dbReference>